<comment type="catalytic activity">
    <reaction evidence="12">
        <text>oxaloacetate + H(+) = pyruvate + CO2</text>
        <dbReference type="Rhea" id="RHEA:15641"/>
        <dbReference type="ChEBI" id="CHEBI:15361"/>
        <dbReference type="ChEBI" id="CHEBI:15378"/>
        <dbReference type="ChEBI" id="CHEBI:16452"/>
        <dbReference type="ChEBI" id="CHEBI:16526"/>
        <dbReference type="EC" id="4.1.1.112"/>
    </reaction>
</comment>
<evidence type="ECO:0000256" key="7">
    <source>
        <dbReference type="ARBA" id="ARBA00016549"/>
    </source>
</evidence>
<reference evidence="15" key="2">
    <citation type="submission" date="2023-01" db="EMBL/GenBank/DDBJ databases">
        <authorList>
            <person name="Sun Q."/>
            <person name="Evtushenko L."/>
        </authorList>
    </citation>
    <scope>NUCLEOTIDE SEQUENCE</scope>
    <source>
        <strain evidence="15">VKM Ac-2007</strain>
    </source>
</reference>
<evidence type="ECO:0000256" key="8">
    <source>
        <dbReference type="ARBA" id="ARBA00025046"/>
    </source>
</evidence>
<evidence type="ECO:0000256" key="12">
    <source>
        <dbReference type="ARBA" id="ARBA00047973"/>
    </source>
</evidence>
<evidence type="ECO:0000313" key="16">
    <source>
        <dbReference type="Proteomes" id="UP001143474"/>
    </source>
</evidence>
<comment type="cofactor">
    <cofactor evidence="2">
        <name>a divalent metal cation</name>
        <dbReference type="ChEBI" id="CHEBI:60240"/>
    </cofactor>
</comment>
<accession>A0A9W6MEA5</accession>
<evidence type="ECO:0000256" key="9">
    <source>
        <dbReference type="ARBA" id="ARBA00029596"/>
    </source>
</evidence>
<comment type="subunit">
    <text evidence="4">Homotrimer.</text>
</comment>
<dbReference type="Proteomes" id="UP001143474">
    <property type="component" value="Unassembled WGS sequence"/>
</dbReference>
<dbReference type="Gene3D" id="3.50.30.40">
    <property type="entry name" value="Ribonuclease E inhibitor RraA/RraA-like"/>
    <property type="match status" value="1"/>
</dbReference>
<feature type="binding site" evidence="13">
    <location>
        <begin position="147"/>
        <end position="150"/>
    </location>
    <ligand>
        <name>substrate</name>
    </ligand>
</feature>
<comment type="similarity">
    <text evidence="3">Belongs to the class II aldolase/RraA-like family.</text>
</comment>
<evidence type="ECO:0000313" key="15">
    <source>
        <dbReference type="EMBL" id="GLK11364.1"/>
    </source>
</evidence>
<dbReference type="PANTHER" id="PTHR33254:SF4">
    <property type="entry name" value="4-HYDROXY-4-METHYL-2-OXOGLUTARATE ALDOLASE 3-RELATED"/>
    <property type="match status" value="1"/>
</dbReference>
<dbReference type="EC" id="4.1.1.112" evidence="6"/>
<comment type="function">
    <text evidence="8">Catalyzes the aldol cleavage of 4-hydroxy-4-methyl-2-oxoglutarate (HMG) into 2 molecules of pyruvate. Also contains a secondary oxaloacetate (OAA) decarboxylase activity due to the common pyruvate enolate transition state formed following C-C bond cleavage in the retro-aldol and decarboxylation reactions.</text>
</comment>
<feature type="binding site" evidence="13">
    <location>
        <position position="170"/>
    </location>
    <ligand>
        <name>Mg(2+)</name>
        <dbReference type="ChEBI" id="CHEBI:18420"/>
    </ligand>
</feature>
<feature type="region of interest" description="Disordered" evidence="14">
    <location>
        <begin position="1"/>
        <end position="31"/>
    </location>
</feature>
<evidence type="ECO:0000256" key="1">
    <source>
        <dbReference type="ARBA" id="ARBA00001342"/>
    </source>
</evidence>
<dbReference type="GO" id="GO:0008948">
    <property type="term" value="F:oxaloacetate decarboxylase activity"/>
    <property type="evidence" value="ECO:0007669"/>
    <property type="project" value="UniProtKB-EC"/>
</dbReference>
<dbReference type="EC" id="4.1.3.17" evidence="5"/>
<proteinExistence type="inferred from homology"/>
<evidence type="ECO:0000256" key="5">
    <source>
        <dbReference type="ARBA" id="ARBA00012213"/>
    </source>
</evidence>
<evidence type="ECO:0000256" key="10">
    <source>
        <dbReference type="ARBA" id="ARBA00030169"/>
    </source>
</evidence>
<reference evidence="15" key="1">
    <citation type="journal article" date="2014" name="Int. J. Syst. Evol. Microbiol.">
        <title>Complete genome sequence of Corynebacterium casei LMG S-19264T (=DSM 44701T), isolated from a smear-ripened cheese.</title>
        <authorList>
            <consortium name="US DOE Joint Genome Institute (JGI-PGF)"/>
            <person name="Walter F."/>
            <person name="Albersmeier A."/>
            <person name="Kalinowski J."/>
            <person name="Ruckert C."/>
        </authorList>
    </citation>
    <scope>NUCLEOTIDE SEQUENCE</scope>
    <source>
        <strain evidence="15">VKM Ac-2007</strain>
    </source>
</reference>
<evidence type="ECO:0000256" key="14">
    <source>
        <dbReference type="SAM" id="MobiDB-lite"/>
    </source>
</evidence>
<evidence type="ECO:0000256" key="11">
    <source>
        <dbReference type="ARBA" id="ARBA00032305"/>
    </source>
</evidence>
<dbReference type="Pfam" id="PF03737">
    <property type="entry name" value="RraA-like"/>
    <property type="match status" value="1"/>
</dbReference>
<evidence type="ECO:0000256" key="13">
    <source>
        <dbReference type="PIRSR" id="PIRSR605493-1"/>
    </source>
</evidence>
<comment type="caution">
    <text evidence="15">The sequence shown here is derived from an EMBL/GenBank/DDBJ whole genome shotgun (WGS) entry which is preliminary data.</text>
</comment>
<dbReference type="GO" id="GO:0046872">
    <property type="term" value="F:metal ion binding"/>
    <property type="evidence" value="ECO:0007669"/>
    <property type="project" value="UniProtKB-KW"/>
</dbReference>
<dbReference type="InterPro" id="IPR036704">
    <property type="entry name" value="RraA/RraA-like_sf"/>
</dbReference>
<dbReference type="SUPFAM" id="SSF89562">
    <property type="entry name" value="RraA-like"/>
    <property type="match status" value="1"/>
</dbReference>
<keyword evidence="13" id="KW-0460">Magnesium</keyword>
<keyword evidence="13" id="KW-0479">Metal-binding</keyword>
<name>A0A9W6MEA5_9ACTN</name>
<dbReference type="RefSeq" id="WP_271219749.1">
    <property type="nucleotide sequence ID" value="NZ_BAAAVD010000049.1"/>
</dbReference>
<gene>
    <name evidence="15" type="ORF">GCM10017600_47710</name>
</gene>
<comment type="catalytic activity">
    <reaction evidence="1">
        <text>4-hydroxy-4-methyl-2-oxoglutarate = 2 pyruvate</text>
        <dbReference type="Rhea" id="RHEA:22748"/>
        <dbReference type="ChEBI" id="CHEBI:15361"/>
        <dbReference type="ChEBI" id="CHEBI:58276"/>
        <dbReference type="EC" id="4.1.3.17"/>
    </reaction>
</comment>
<dbReference type="CDD" id="cd16841">
    <property type="entry name" value="RraA_family"/>
    <property type="match status" value="1"/>
</dbReference>
<evidence type="ECO:0000256" key="2">
    <source>
        <dbReference type="ARBA" id="ARBA00001968"/>
    </source>
</evidence>
<dbReference type="AlphaFoldDB" id="A0A9W6MEA5"/>
<organism evidence="15 16">
    <name type="scientific">Streptosporangium carneum</name>
    <dbReference type="NCBI Taxonomy" id="47481"/>
    <lineage>
        <taxon>Bacteria</taxon>
        <taxon>Bacillati</taxon>
        <taxon>Actinomycetota</taxon>
        <taxon>Actinomycetes</taxon>
        <taxon>Streptosporangiales</taxon>
        <taxon>Streptosporangiaceae</taxon>
        <taxon>Streptosporangium</taxon>
    </lineage>
</organism>
<evidence type="ECO:0000256" key="6">
    <source>
        <dbReference type="ARBA" id="ARBA00012947"/>
    </source>
</evidence>
<comment type="cofactor">
    <cofactor evidence="13">
        <name>Mg(2+)</name>
        <dbReference type="ChEBI" id="CHEBI:18420"/>
    </cofactor>
</comment>
<evidence type="ECO:0000256" key="4">
    <source>
        <dbReference type="ARBA" id="ARBA00011233"/>
    </source>
</evidence>
<dbReference type="EMBL" id="BSEV01000011">
    <property type="protein sequence ID" value="GLK11364.1"/>
    <property type="molecule type" value="Genomic_DNA"/>
</dbReference>
<dbReference type="InterPro" id="IPR005493">
    <property type="entry name" value="RraA/RraA-like"/>
</dbReference>
<dbReference type="GO" id="GO:0047443">
    <property type="term" value="F:4-hydroxy-4-methyl-2-oxoglutarate aldolase activity"/>
    <property type="evidence" value="ECO:0007669"/>
    <property type="project" value="UniProtKB-EC"/>
</dbReference>
<dbReference type="PANTHER" id="PTHR33254">
    <property type="entry name" value="4-HYDROXY-4-METHYL-2-OXOGLUTARATE ALDOLASE 3-RELATED"/>
    <property type="match status" value="1"/>
</dbReference>
<feature type="binding site" evidence="13">
    <location>
        <position position="169"/>
    </location>
    <ligand>
        <name>substrate</name>
    </ligand>
</feature>
<protein>
    <recommendedName>
        <fullName evidence="7">Putative 4-hydroxy-4-methyl-2-oxoglutarate aldolase</fullName>
        <ecNumber evidence="6">4.1.1.112</ecNumber>
        <ecNumber evidence="5">4.1.3.17</ecNumber>
    </recommendedName>
    <alternativeName>
        <fullName evidence="11">Oxaloacetate decarboxylase</fullName>
    </alternativeName>
    <alternativeName>
        <fullName evidence="9">Regulator of ribonuclease activity homolog</fullName>
    </alternativeName>
    <alternativeName>
        <fullName evidence="10">RraA-like protein</fullName>
    </alternativeName>
</protein>
<sequence length="277" mass="28059">MTANETAAREAAGNGTAMHDTPGDGTASHGTAVNEKAVNGTAVNEKAVNGTGASGGAAAEVARLRALDACAISDALDTLGLPGAVTVLRPMWSAGRVVAGVVRTVKAAPKSAAGPATHIATPLVAVADPDDVVVVDNHGRTDVSCWGGLLAEAAAQRGVAGVIVDGACRDVQDCEGVDLPLFARAAVTVSARGRIVQEAMDVPIQVGGVRVCSGDFVIADRNGVVFVARHEIGRVLGLAERIAAREADMARAVRSGRSVIDVMHDSQFPTVTEEATS</sequence>
<keyword evidence="16" id="KW-1185">Reference proteome</keyword>
<evidence type="ECO:0000256" key="3">
    <source>
        <dbReference type="ARBA" id="ARBA00008621"/>
    </source>
</evidence>